<dbReference type="Pfam" id="PF04511">
    <property type="entry name" value="DER1"/>
    <property type="match status" value="1"/>
</dbReference>
<dbReference type="InterPro" id="IPR035952">
    <property type="entry name" value="Rhomboid-like_sf"/>
</dbReference>
<dbReference type="InterPro" id="IPR007599">
    <property type="entry name" value="DER1"/>
</dbReference>
<feature type="transmembrane region" description="Helical" evidence="7">
    <location>
        <begin position="57"/>
        <end position="80"/>
    </location>
</feature>
<evidence type="ECO:0000256" key="1">
    <source>
        <dbReference type="ARBA" id="ARBA00004477"/>
    </source>
</evidence>
<dbReference type="PANTHER" id="PTHR11009">
    <property type="entry name" value="DER1-LIKE PROTEIN, DERLIN"/>
    <property type="match status" value="1"/>
</dbReference>
<dbReference type="GO" id="GO:0051603">
    <property type="term" value="P:proteolysis involved in protein catabolic process"/>
    <property type="evidence" value="ECO:0007669"/>
    <property type="project" value="UniProtKB-ARBA"/>
</dbReference>
<dbReference type="GO" id="GO:0033554">
    <property type="term" value="P:cellular response to stress"/>
    <property type="evidence" value="ECO:0007669"/>
    <property type="project" value="UniProtKB-ARBA"/>
</dbReference>
<dbReference type="SUPFAM" id="SSF144091">
    <property type="entry name" value="Rhomboid-like"/>
    <property type="match status" value="1"/>
</dbReference>
<evidence type="ECO:0000256" key="2">
    <source>
        <dbReference type="ARBA" id="ARBA00008917"/>
    </source>
</evidence>
<evidence type="ECO:0000256" key="7">
    <source>
        <dbReference type="RuleBase" id="RU363059"/>
    </source>
</evidence>
<proteinExistence type="inferred from homology"/>
<feature type="transmembrane region" description="Helical" evidence="7">
    <location>
        <begin position="23"/>
        <end position="45"/>
    </location>
</feature>
<keyword evidence="4 7" id="KW-0256">Endoplasmic reticulum</keyword>
<dbReference type="GO" id="GO:0005789">
    <property type="term" value="C:endoplasmic reticulum membrane"/>
    <property type="evidence" value="ECO:0007669"/>
    <property type="project" value="UniProtKB-SubCell"/>
</dbReference>
<comment type="similarity">
    <text evidence="2 7">Belongs to the derlin family.</text>
</comment>
<keyword evidence="5 7" id="KW-1133">Transmembrane helix</keyword>
<sequence>MNVAGEGFDVLSWYMEIPPVSRIYFTSAFLTTTCCAVDIINPYYLYYNPELIFEGQIWRLFSPFLFFGLFSVDFMFNMYFLVRHCRQLEEGDFRGKPSQFVLMILFGISLIVLIAPFLQMHNFLGSALTFMMTYVWGRRNEDVRMSMFGVITFTAPYLPWVMLAFGFLVGNPVDMSLVGIAVGHAYYFLEYIYPVVAKVRGWKRREIFVPPRFFRYICGEEVDEVIMNANLQNHNE</sequence>
<reference evidence="8" key="1">
    <citation type="submission" date="2021-01" db="EMBL/GenBank/DDBJ databases">
        <authorList>
            <person name="Corre E."/>
            <person name="Pelletier E."/>
            <person name="Niang G."/>
            <person name="Scheremetjew M."/>
            <person name="Finn R."/>
            <person name="Kale V."/>
            <person name="Holt S."/>
            <person name="Cochrane G."/>
            <person name="Meng A."/>
            <person name="Brown T."/>
            <person name="Cohen L."/>
        </authorList>
    </citation>
    <scope>NUCLEOTIDE SEQUENCE</scope>
    <source>
        <strain evidence="8">MM31A-1</strain>
    </source>
</reference>
<organism evidence="8">
    <name type="scientific">Chaetoceros debilis</name>
    <dbReference type="NCBI Taxonomy" id="122233"/>
    <lineage>
        <taxon>Eukaryota</taxon>
        <taxon>Sar</taxon>
        <taxon>Stramenopiles</taxon>
        <taxon>Ochrophyta</taxon>
        <taxon>Bacillariophyta</taxon>
        <taxon>Coscinodiscophyceae</taxon>
        <taxon>Chaetocerotophycidae</taxon>
        <taxon>Chaetocerotales</taxon>
        <taxon>Chaetocerotaceae</taxon>
        <taxon>Chaetoceros</taxon>
    </lineage>
</organism>
<feature type="transmembrane region" description="Helical" evidence="7">
    <location>
        <begin position="145"/>
        <end position="169"/>
    </location>
</feature>
<comment type="subcellular location">
    <subcellularLocation>
        <location evidence="1 7">Endoplasmic reticulum membrane</location>
        <topology evidence="1 7">Multi-pass membrane protein</topology>
    </subcellularLocation>
</comment>
<evidence type="ECO:0000256" key="3">
    <source>
        <dbReference type="ARBA" id="ARBA00022692"/>
    </source>
</evidence>
<evidence type="ECO:0000256" key="6">
    <source>
        <dbReference type="ARBA" id="ARBA00023136"/>
    </source>
</evidence>
<gene>
    <name evidence="8" type="ORF">CDEB00056_LOCUS23459</name>
</gene>
<comment type="function">
    <text evidence="7">May be involved in the degradation of misfolded endoplasmic reticulum (ER) luminal proteins.</text>
</comment>
<evidence type="ECO:0000313" key="8">
    <source>
        <dbReference type="EMBL" id="CAE0478606.1"/>
    </source>
</evidence>
<protein>
    <recommendedName>
        <fullName evidence="7">Derlin</fullName>
    </recommendedName>
</protein>
<accession>A0A7S3VFZ7</accession>
<evidence type="ECO:0000256" key="5">
    <source>
        <dbReference type="ARBA" id="ARBA00022989"/>
    </source>
</evidence>
<dbReference type="EMBL" id="HBIO01030618">
    <property type="protein sequence ID" value="CAE0478606.1"/>
    <property type="molecule type" value="Transcribed_RNA"/>
</dbReference>
<keyword evidence="6 7" id="KW-0472">Membrane</keyword>
<keyword evidence="3 7" id="KW-0812">Transmembrane</keyword>
<dbReference type="FunFam" id="1.20.1540.10:FF:000016">
    <property type="entry name" value="Derlin"/>
    <property type="match status" value="1"/>
</dbReference>
<feature type="transmembrane region" description="Helical" evidence="7">
    <location>
        <begin position="100"/>
        <end position="124"/>
    </location>
</feature>
<name>A0A7S3VFZ7_9STRA</name>
<dbReference type="AlphaFoldDB" id="A0A7S3VFZ7"/>
<feature type="transmembrane region" description="Helical" evidence="7">
    <location>
        <begin position="175"/>
        <end position="196"/>
    </location>
</feature>
<evidence type="ECO:0000256" key="4">
    <source>
        <dbReference type="ARBA" id="ARBA00022824"/>
    </source>
</evidence>